<dbReference type="InterPro" id="IPR002156">
    <property type="entry name" value="RNaseH_domain"/>
</dbReference>
<dbReference type="SUPFAM" id="SSF53098">
    <property type="entry name" value="Ribonuclease H-like"/>
    <property type="match status" value="1"/>
</dbReference>
<dbReference type="PROSITE" id="PS50109">
    <property type="entry name" value="HIS_KIN"/>
    <property type="match status" value="1"/>
</dbReference>
<dbReference type="CDD" id="cd00082">
    <property type="entry name" value="HisKA"/>
    <property type="match status" value="1"/>
</dbReference>
<proteinExistence type="predicted"/>
<name>A0A9P1BFM1_9DINO</name>
<evidence type="ECO:0000256" key="2">
    <source>
        <dbReference type="ARBA" id="ARBA00011245"/>
    </source>
</evidence>
<keyword evidence="6 15" id="KW-0418">Kinase</keyword>
<keyword evidence="10" id="KW-0812">Transmembrane</keyword>
<evidence type="ECO:0000256" key="10">
    <source>
        <dbReference type="SAM" id="Phobius"/>
    </source>
</evidence>
<dbReference type="SMART" id="SM00388">
    <property type="entry name" value="HisKA"/>
    <property type="match status" value="1"/>
</dbReference>
<feature type="transmembrane region" description="Helical" evidence="10">
    <location>
        <begin position="215"/>
        <end position="240"/>
    </location>
</feature>
<dbReference type="Gene3D" id="3.30.420.10">
    <property type="entry name" value="Ribonuclease H-like superfamily/Ribonuclease H"/>
    <property type="match status" value="1"/>
</dbReference>
<dbReference type="EMBL" id="CAMXCT030000001">
    <property type="protein sequence ID" value="CAL4758827.1"/>
    <property type="molecule type" value="Genomic_DNA"/>
</dbReference>
<dbReference type="PROSITE" id="PS50885">
    <property type="entry name" value="HAMP"/>
    <property type="match status" value="1"/>
</dbReference>
<evidence type="ECO:0000256" key="9">
    <source>
        <dbReference type="SAM" id="MobiDB-lite"/>
    </source>
</evidence>
<dbReference type="InterPro" id="IPR003661">
    <property type="entry name" value="HisK_dim/P_dom"/>
</dbReference>
<keyword evidence="7" id="KW-0902">Two-component regulatory system</keyword>
<dbReference type="GO" id="GO:0000155">
    <property type="term" value="F:phosphorelay sensor kinase activity"/>
    <property type="evidence" value="ECO:0007669"/>
    <property type="project" value="InterPro"/>
</dbReference>
<dbReference type="FunFam" id="3.30.565.10:FF:000010">
    <property type="entry name" value="Sensor histidine kinase RcsC"/>
    <property type="match status" value="1"/>
</dbReference>
<evidence type="ECO:0000313" key="16">
    <source>
        <dbReference type="Proteomes" id="UP001152797"/>
    </source>
</evidence>
<dbReference type="InterPro" id="IPR003594">
    <property type="entry name" value="HATPase_dom"/>
</dbReference>
<evidence type="ECO:0000256" key="5">
    <source>
        <dbReference type="ARBA" id="ARBA00022679"/>
    </source>
</evidence>
<comment type="subunit">
    <text evidence="2">Monomer.</text>
</comment>
<dbReference type="EMBL" id="CAMXCT020000001">
    <property type="protein sequence ID" value="CAL1124890.1"/>
    <property type="molecule type" value="Genomic_DNA"/>
</dbReference>
<evidence type="ECO:0000256" key="8">
    <source>
        <dbReference type="ARBA" id="ARBA00069102"/>
    </source>
</evidence>
<keyword evidence="16" id="KW-1185">Reference proteome</keyword>
<evidence type="ECO:0000256" key="3">
    <source>
        <dbReference type="ARBA" id="ARBA00012438"/>
    </source>
</evidence>
<dbReference type="CDD" id="cd06225">
    <property type="entry name" value="HAMP"/>
    <property type="match status" value="1"/>
</dbReference>
<keyword evidence="5" id="KW-0808">Transferase</keyword>
<keyword evidence="10" id="KW-1133">Transmembrane helix</keyword>
<protein>
    <recommendedName>
        <fullName evidence="8">Uncharacterized sensor-like histidine kinase ycf26</fullName>
        <ecNumber evidence="3">2.7.13.3</ecNumber>
    </recommendedName>
</protein>
<evidence type="ECO:0000256" key="4">
    <source>
        <dbReference type="ARBA" id="ARBA00022553"/>
    </source>
</evidence>
<dbReference type="GO" id="GO:0003676">
    <property type="term" value="F:nucleic acid binding"/>
    <property type="evidence" value="ECO:0007669"/>
    <property type="project" value="InterPro"/>
</dbReference>
<dbReference type="InterPro" id="IPR012337">
    <property type="entry name" value="RNaseH-like_sf"/>
</dbReference>
<dbReference type="CDD" id="cd09278">
    <property type="entry name" value="RNase_HI_prokaryote_like"/>
    <property type="match status" value="1"/>
</dbReference>
<evidence type="ECO:0000259" key="12">
    <source>
        <dbReference type="PROSITE" id="PS50879"/>
    </source>
</evidence>
<dbReference type="Proteomes" id="UP001152797">
    <property type="component" value="Unassembled WGS sequence"/>
</dbReference>
<dbReference type="Gene3D" id="3.30.565.10">
    <property type="entry name" value="Histidine kinase-like ATPase, C-terminal domain"/>
    <property type="match status" value="1"/>
</dbReference>
<dbReference type="SMART" id="SM00304">
    <property type="entry name" value="HAMP"/>
    <property type="match status" value="1"/>
</dbReference>
<dbReference type="InterPro" id="IPR036890">
    <property type="entry name" value="HATPase_C_sf"/>
</dbReference>
<reference evidence="15 16" key="2">
    <citation type="submission" date="2024-05" db="EMBL/GenBank/DDBJ databases">
        <authorList>
            <person name="Chen Y."/>
            <person name="Shah S."/>
            <person name="Dougan E. K."/>
            <person name="Thang M."/>
            <person name="Chan C."/>
        </authorList>
    </citation>
    <scope>NUCLEOTIDE SEQUENCE [LARGE SCALE GENOMIC DNA]</scope>
</reference>
<comment type="catalytic activity">
    <reaction evidence="1">
        <text>ATP + protein L-histidine = ADP + protein N-phospho-L-histidine.</text>
        <dbReference type="EC" id="2.7.13.3"/>
    </reaction>
</comment>
<dbReference type="Pfam" id="PF02518">
    <property type="entry name" value="HATPase_c"/>
    <property type="match status" value="1"/>
</dbReference>
<organism evidence="14">
    <name type="scientific">Cladocopium goreaui</name>
    <dbReference type="NCBI Taxonomy" id="2562237"/>
    <lineage>
        <taxon>Eukaryota</taxon>
        <taxon>Sar</taxon>
        <taxon>Alveolata</taxon>
        <taxon>Dinophyceae</taxon>
        <taxon>Suessiales</taxon>
        <taxon>Symbiodiniaceae</taxon>
        <taxon>Cladocopium</taxon>
    </lineage>
</organism>
<gene>
    <name evidence="14" type="ORF">C1SCF055_LOCUS105</name>
</gene>
<feature type="domain" description="RNase H type-1" evidence="12">
    <location>
        <begin position="518"/>
        <end position="691"/>
    </location>
</feature>
<dbReference type="InterPro" id="IPR036397">
    <property type="entry name" value="RNaseH_sf"/>
</dbReference>
<evidence type="ECO:0000313" key="14">
    <source>
        <dbReference type="EMBL" id="CAI3971515.1"/>
    </source>
</evidence>
<feature type="region of interest" description="Disordered" evidence="9">
    <location>
        <begin position="93"/>
        <end position="114"/>
    </location>
</feature>
<dbReference type="GO" id="GO:0009927">
    <property type="term" value="F:histidine phosphotransfer kinase activity"/>
    <property type="evidence" value="ECO:0007669"/>
    <property type="project" value="TreeGrafter"/>
</dbReference>
<evidence type="ECO:0000256" key="6">
    <source>
        <dbReference type="ARBA" id="ARBA00022777"/>
    </source>
</evidence>
<dbReference type="FunFam" id="1.10.287.130:FF:000001">
    <property type="entry name" value="Two-component sensor histidine kinase"/>
    <property type="match status" value="1"/>
</dbReference>
<dbReference type="InterPro" id="IPR005467">
    <property type="entry name" value="His_kinase_dom"/>
</dbReference>
<dbReference type="SUPFAM" id="SSF55874">
    <property type="entry name" value="ATPase domain of HSP90 chaperone/DNA topoisomerase II/histidine kinase"/>
    <property type="match status" value="1"/>
</dbReference>
<dbReference type="InterPro" id="IPR036097">
    <property type="entry name" value="HisK_dim/P_sf"/>
</dbReference>
<dbReference type="PRINTS" id="PR00344">
    <property type="entry name" value="BCTRLSENSOR"/>
</dbReference>
<reference evidence="14" key="1">
    <citation type="submission" date="2022-10" db="EMBL/GenBank/DDBJ databases">
        <authorList>
            <person name="Chen Y."/>
            <person name="Dougan E. K."/>
            <person name="Chan C."/>
            <person name="Rhodes N."/>
            <person name="Thang M."/>
        </authorList>
    </citation>
    <scope>NUCLEOTIDE SEQUENCE</scope>
</reference>
<feature type="domain" description="Histidine kinase" evidence="11">
    <location>
        <begin position="326"/>
        <end position="550"/>
    </location>
</feature>
<dbReference type="PANTHER" id="PTHR43047:SF72">
    <property type="entry name" value="OSMOSENSING HISTIDINE PROTEIN KINASE SLN1"/>
    <property type="match status" value="1"/>
</dbReference>
<evidence type="ECO:0000259" key="11">
    <source>
        <dbReference type="PROSITE" id="PS50109"/>
    </source>
</evidence>
<dbReference type="InterPro" id="IPR022892">
    <property type="entry name" value="RNaseHI"/>
</dbReference>
<dbReference type="InterPro" id="IPR004358">
    <property type="entry name" value="Sig_transdc_His_kin-like_C"/>
</dbReference>
<dbReference type="Gene3D" id="1.10.287.130">
    <property type="match status" value="1"/>
</dbReference>
<dbReference type="Gene3D" id="6.10.340.10">
    <property type="match status" value="1"/>
</dbReference>
<dbReference type="SMART" id="SM00387">
    <property type="entry name" value="HATPase_c"/>
    <property type="match status" value="1"/>
</dbReference>
<dbReference type="PANTHER" id="PTHR43047">
    <property type="entry name" value="TWO-COMPONENT HISTIDINE PROTEIN KINASE"/>
    <property type="match status" value="1"/>
</dbReference>
<evidence type="ECO:0000313" key="15">
    <source>
        <dbReference type="EMBL" id="CAL4758827.1"/>
    </source>
</evidence>
<dbReference type="GO" id="GO:0004523">
    <property type="term" value="F:RNA-DNA hybrid ribonuclease activity"/>
    <property type="evidence" value="ECO:0007669"/>
    <property type="project" value="InterPro"/>
</dbReference>
<feature type="domain" description="HAMP" evidence="13">
    <location>
        <begin position="238"/>
        <end position="290"/>
    </location>
</feature>
<feature type="transmembrane region" description="Helical" evidence="10">
    <location>
        <begin position="21"/>
        <end position="39"/>
    </location>
</feature>
<dbReference type="SUPFAM" id="SSF47384">
    <property type="entry name" value="Homodimeric domain of signal transducing histidine kinase"/>
    <property type="match status" value="1"/>
</dbReference>
<dbReference type="OrthoDB" id="407198at2759"/>
<dbReference type="Pfam" id="PF00512">
    <property type="entry name" value="HisKA"/>
    <property type="match status" value="1"/>
</dbReference>
<dbReference type="EMBL" id="CAMXCT010000001">
    <property type="protein sequence ID" value="CAI3971515.1"/>
    <property type="molecule type" value="Genomic_DNA"/>
</dbReference>
<evidence type="ECO:0000256" key="7">
    <source>
        <dbReference type="ARBA" id="ARBA00023012"/>
    </source>
</evidence>
<dbReference type="AlphaFoldDB" id="A0A9P1BFM1"/>
<dbReference type="EC" id="2.7.13.3" evidence="3"/>
<evidence type="ECO:0000256" key="1">
    <source>
        <dbReference type="ARBA" id="ARBA00000085"/>
    </source>
</evidence>
<comment type="caution">
    <text evidence="14">The sequence shown here is derived from an EMBL/GenBank/DDBJ whole genome shotgun (WGS) entry which is preliminary data.</text>
</comment>
<keyword evidence="10" id="KW-0472">Membrane</keyword>
<sequence length="694" mass="78599">MSYRSFKRVLGESSLERKCRFLFGACLLLLITGSFWWYGQETERLVYKQNYYKGQLLVDQVLVKSHWEEIGLQPDDEDAQFFTQEIDRRLEQQDYKSRSIRPPSSNPGNHRSDEVPLDEWEWDLMKRFVAGNASVKEGAAGQLQMPGDEPEWAARSSADGSEYLYYQAVRATSHCVYCHRGMDPNPDLVEGDLLRIVQVSIPTATTQADLNRNRAILLATAIITVFLAMIAAYVIVRYVIVKPLQHLRHVSDAISHGNHNLRAEIHTGDEFEQLAVAFNRMLRHLVDTQEELRLVNTDLDAKVDQLAQVNLQLFELNRLKSDFLATMSHELRTPLNSIIGFSDVLSGNDKLEERQKRYVQNIQKSGKMLLELINDILDLAKIESGKMDIRLNDFRIEHVVNAQCDMARPLTEKKNIDLETRVEPNLPEIHQDQGKVQQILNNLLSNAIKFTPEGGRIEVAAKRSPEGDLLLTVEDTGVGISEEDQETIFEKFRQGNTVLAGGDAMTREYSGTGLGLSIVKELCRLLDGEVTLTSELGKGSCFTIRLPMHLTSQPRLEAPLPTALEALQQVRDVTDGKEMESSGGEGDTTNNRMELTAVVQGLEALKRPSSVELLTDSTYVGKGLTQWMAKWKSNGWRRKEGKRWAPVKNEDLWRRLDELITTHTITYTPVRGHSGHPENERCDELAVAACQKYR</sequence>
<dbReference type="PROSITE" id="PS50879">
    <property type="entry name" value="RNASE_H_1"/>
    <property type="match status" value="1"/>
</dbReference>
<dbReference type="Pfam" id="PF00672">
    <property type="entry name" value="HAMP"/>
    <property type="match status" value="1"/>
</dbReference>
<evidence type="ECO:0000259" key="13">
    <source>
        <dbReference type="PROSITE" id="PS50885"/>
    </source>
</evidence>
<accession>A0A9P1BFM1</accession>
<dbReference type="GO" id="GO:0005886">
    <property type="term" value="C:plasma membrane"/>
    <property type="evidence" value="ECO:0007669"/>
    <property type="project" value="TreeGrafter"/>
</dbReference>
<dbReference type="InterPro" id="IPR003660">
    <property type="entry name" value="HAMP_dom"/>
</dbReference>
<dbReference type="SUPFAM" id="SSF158472">
    <property type="entry name" value="HAMP domain-like"/>
    <property type="match status" value="1"/>
</dbReference>
<keyword evidence="4" id="KW-0597">Phosphoprotein</keyword>
<dbReference type="CDD" id="cd16922">
    <property type="entry name" value="HATPase_EvgS-ArcB-TorS-like"/>
    <property type="match status" value="1"/>
</dbReference>
<dbReference type="Pfam" id="PF00075">
    <property type="entry name" value="RNase_H"/>
    <property type="match status" value="1"/>
</dbReference>